<keyword evidence="1 4" id="KW-0489">Methyltransferase</keyword>
<comment type="catalytic activity">
    <reaction evidence="4">
        <text>L-glutaminyl-[peptide chain release factor] + S-adenosyl-L-methionine = N(5)-methyl-L-glutaminyl-[peptide chain release factor] + S-adenosyl-L-homocysteine + H(+)</text>
        <dbReference type="Rhea" id="RHEA:42896"/>
        <dbReference type="Rhea" id="RHEA-COMP:10271"/>
        <dbReference type="Rhea" id="RHEA-COMP:10272"/>
        <dbReference type="ChEBI" id="CHEBI:15378"/>
        <dbReference type="ChEBI" id="CHEBI:30011"/>
        <dbReference type="ChEBI" id="CHEBI:57856"/>
        <dbReference type="ChEBI" id="CHEBI:59789"/>
        <dbReference type="ChEBI" id="CHEBI:61891"/>
        <dbReference type="EC" id="2.1.1.297"/>
    </reaction>
</comment>
<keyword evidence="3 4" id="KW-0949">S-adenosyl-L-methionine</keyword>
<dbReference type="Proteomes" id="UP000238218">
    <property type="component" value="Unassembled WGS sequence"/>
</dbReference>
<sequence length="315" mass="33908">MVSQAGTVPIPAPIPASPAPGSGALTVTGSELLDWRRRLLAQGGAASDLDWLLDLGGGLRWSQLQSLWCHPQATLRLDRPLEALDALWHRHRCTHEPLQYLVGRCPWRDLELPVAPGVLIPRQETELMVDLALELRREAPPISCWADLGTGSGCLAIALARSLPASRGFAVEVSAEALPQARANLGRWDLQGQVSLLAGDWWQPLQPWWGGLDLVLSNPPYIPSATLDGLEPVVRDHEPHLALDGGPDGLLAIRSIVAGAVQALAPGGLLLLEHHHDQSEAVGELLRAAGLERPGVHPDLEGRARFASAWRPVAQ</sequence>
<keyword evidence="2 4" id="KW-0808">Transferase</keyword>
<evidence type="ECO:0000256" key="2">
    <source>
        <dbReference type="ARBA" id="ARBA00022679"/>
    </source>
</evidence>
<gene>
    <name evidence="4 7" type="primary">prmC</name>
    <name evidence="7" type="ORF">C7B81_11845</name>
</gene>
<organism evidence="7 8">
    <name type="scientific">Aphanothece cf. minutissima CCALA 015</name>
    <dbReference type="NCBI Taxonomy" id="2107695"/>
    <lineage>
        <taxon>Bacteria</taxon>
        <taxon>Bacillati</taxon>
        <taxon>Cyanobacteriota</taxon>
        <taxon>Cyanophyceae</taxon>
        <taxon>Oscillatoriophycideae</taxon>
        <taxon>Chroococcales</taxon>
        <taxon>Aphanothecaceae</taxon>
        <taxon>Aphanothece</taxon>
    </lineage>
</organism>
<dbReference type="EMBL" id="PVWP01000007">
    <property type="protein sequence ID" value="PSB37089.1"/>
    <property type="molecule type" value="Genomic_DNA"/>
</dbReference>
<dbReference type="GO" id="GO:0032259">
    <property type="term" value="P:methylation"/>
    <property type="evidence" value="ECO:0007669"/>
    <property type="project" value="UniProtKB-KW"/>
</dbReference>
<dbReference type="InterPro" id="IPR029063">
    <property type="entry name" value="SAM-dependent_MTases_sf"/>
</dbReference>
<evidence type="ECO:0000259" key="6">
    <source>
        <dbReference type="Pfam" id="PF05175"/>
    </source>
</evidence>
<dbReference type="Gene3D" id="3.40.50.150">
    <property type="entry name" value="Vaccinia Virus protein VP39"/>
    <property type="match status" value="1"/>
</dbReference>
<dbReference type="EC" id="2.1.1.297" evidence="4"/>
<comment type="function">
    <text evidence="4">Methylates the class 1 translation termination release factors RF1/PrfA and RF2/PrfB on the glutamine residue of the universally conserved GGQ motif.</text>
</comment>
<feature type="binding site" evidence="4">
    <location>
        <position position="201"/>
    </location>
    <ligand>
        <name>S-adenosyl-L-methionine</name>
        <dbReference type="ChEBI" id="CHEBI:59789"/>
    </ligand>
</feature>
<evidence type="ECO:0000256" key="5">
    <source>
        <dbReference type="SAM" id="MobiDB-lite"/>
    </source>
</evidence>
<keyword evidence="8" id="KW-1185">Reference proteome</keyword>
<evidence type="ECO:0000313" key="7">
    <source>
        <dbReference type="EMBL" id="PSB37089.1"/>
    </source>
</evidence>
<dbReference type="InterPro" id="IPR004556">
    <property type="entry name" value="HemK-like"/>
</dbReference>
<dbReference type="InterPro" id="IPR052663">
    <property type="entry name" value="RF_glutamine_MTase_cyano"/>
</dbReference>
<reference evidence="7 8" key="1">
    <citation type="submission" date="2018-02" db="EMBL/GenBank/DDBJ databases">
        <authorList>
            <person name="Moore K."/>
            <person name="Momper L."/>
        </authorList>
    </citation>
    <scope>NUCLEOTIDE SEQUENCE [LARGE SCALE GENOMIC DNA]</scope>
    <source>
        <strain evidence="7 8">CCALA 015</strain>
    </source>
</reference>
<dbReference type="HAMAP" id="MF_02126">
    <property type="entry name" value="RF_methyltr_PrmC"/>
    <property type="match status" value="1"/>
</dbReference>
<dbReference type="InterPro" id="IPR019874">
    <property type="entry name" value="RF_methyltr_PrmC"/>
</dbReference>
<dbReference type="NCBIfam" id="TIGR03534">
    <property type="entry name" value="RF_mod_PrmC"/>
    <property type="match status" value="1"/>
</dbReference>
<dbReference type="PANTHER" id="PTHR47441">
    <property type="match status" value="1"/>
</dbReference>
<reference evidence="7 8" key="2">
    <citation type="submission" date="2018-03" db="EMBL/GenBank/DDBJ databases">
        <title>The ancient ancestry and fast evolution of plastids.</title>
        <authorList>
            <person name="Moore K.R."/>
            <person name="Magnabosco C."/>
            <person name="Momper L."/>
            <person name="Gold D.A."/>
            <person name="Bosak T."/>
            <person name="Fournier G.P."/>
        </authorList>
    </citation>
    <scope>NUCLEOTIDE SEQUENCE [LARGE SCALE GENOMIC DNA]</scope>
    <source>
        <strain evidence="7 8">CCALA 015</strain>
    </source>
</reference>
<feature type="binding site" evidence="4">
    <location>
        <begin position="218"/>
        <end position="221"/>
    </location>
    <ligand>
        <name>substrate</name>
    </ligand>
</feature>
<dbReference type="PROSITE" id="PS00092">
    <property type="entry name" value="N6_MTASE"/>
    <property type="match status" value="1"/>
</dbReference>
<dbReference type="PANTHER" id="PTHR47441:SF3">
    <property type="entry name" value="RELEASE FACTOR GLUTAMINE METHYLTRANSFERASE"/>
    <property type="match status" value="1"/>
</dbReference>
<comment type="caution">
    <text evidence="7">The sequence shown here is derived from an EMBL/GenBank/DDBJ whole genome shotgun (WGS) entry which is preliminary data.</text>
</comment>
<name>A0ABX5F9M1_9CHRO</name>
<dbReference type="InterPro" id="IPR007848">
    <property type="entry name" value="Small_mtfrase_dom"/>
</dbReference>
<evidence type="ECO:0000256" key="4">
    <source>
        <dbReference type="HAMAP-Rule" id="MF_02126"/>
    </source>
</evidence>
<evidence type="ECO:0000256" key="1">
    <source>
        <dbReference type="ARBA" id="ARBA00022603"/>
    </source>
</evidence>
<dbReference type="InterPro" id="IPR002052">
    <property type="entry name" value="DNA_methylase_N6_adenine_CS"/>
</dbReference>
<dbReference type="NCBIfam" id="TIGR00536">
    <property type="entry name" value="hemK_fam"/>
    <property type="match status" value="1"/>
</dbReference>
<feature type="binding site" evidence="4">
    <location>
        <begin position="149"/>
        <end position="153"/>
    </location>
    <ligand>
        <name>S-adenosyl-L-methionine</name>
        <dbReference type="ChEBI" id="CHEBI:59789"/>
    </ligand>
</feature>
<evidence type="ECO:0000256" key="3">
    <source>
        <dbReference type="ARBA" id="ARBA00022691"/>
    </source>
</evidence>
<dbReference type="RefSeq" id="WP_106221952.1">
    <property type="nucleotide sequence ID" value="NZ_PVWP01000007.1"/>
</dbReference>
<evidence type="ECO:0000313" key="8">
    <source>
        <dbReference type="Proteomes" id="UP000238218"/>
    </source>
</evidence>
<dbReference type="Pfam" id="PF05175">
    <property type="entry name" value="MTS"/>
    <property type="match status" value="1"/>
</dbReference>
<comment type="similarity">
    <text evidence="4">Belongs to the protein N5-glutamine methyltransferase family. PrmC subfamily.</text>
</comment>
<dbReference type="SUPFAM" id="SSF53335">
    <property type="entry name" value="S-adenosyl-L-methionine-dependent methyltransferases"/>
    <property type="match status" value="1"/>
</dbReference>
<protein>
    <recommendedName>
        <fullName evidence="4">Release factor glutamine methyltransferase</fullName>
        <shortName evidence="4">RF MTase</shortName>
        <ecNumber evidence="4">2.1.1.297</ecNumber>
    </recommendedName>
    <alternativeName>
        <fullName evidence="4">N5-glutamine methyltransferase PrmC</fullName>
    </alternativeName>
    <alternativeName>
        <fullName evidence="4">Protein-(glutamine-N5) MTase PrmC</fullName>
    </alternativeName>
    <alternativeName>
        <fullName evidence="4">Protein-glutamine N-methyltransferase PrmC</fullName>
    </alternativeName>
</protein>
<dbReference type="GO" id="GO:0008168">
    <property type="term" value="F:methyltransferase activity"/>
    <property type="evidence" value="ECO:0007669"/>
    <property type="project" value="UniProtKB-KW"/>
</dbReference>
<feature type="binding site" evidence="4">
    <location>
        <position position="218"/>
    </location>
    <ligand>
        <name>S-adenosyl-L-methionine</name>
        <dbReference type="ChEBI" id="CHEBI:59789"/>
    </ligand>
</feature>
<feature type="region of interest" description="Disordered" evidence="5">
    <location>
        <begin position="1"/>
        <end position="22"/>
    </location>
</feature>
<proteinExistence type="inferred from homology"/>
<feature type="binding site" evidence="4">
    <location>
        <position position="172"/>
    </location>
    <ligand>
        <name>S-adenosyl-L-methionine</name>
        <dbReference type="ChEBI" id="CHEBI:59789"/>
    </ligand>
</feature>
<feature type="domain" description="Methyltransferase small" evidence="6">
    <location>
        <begin position="146"/>
        <end position="222"/>
    </location>
</feature>
<accession>A0ABX5F9M1</accession>
<dbReference type="CDD" id="cd02440">
    <property type="entry name" value="AdoMet_MTases"/>
    <property type="match status" value="1"/>
</dbReference>